<feature type="domain" description="Phosphotyrosine protein phosphatase I" evidence="6">
    <location>
        <begin position="3"/>
        <end position="155"/>
    </location>
</feature>
<dbReference type="InterPro" id="IPR023485">
    <property type="entry name" value="Ptyr_pPase"/>
</dbReference>
<feature type="active site" description="Nucleophile" evidence="5">
    <location>
        <position position="9"/>
    </location>
</feature>
<dbReference type="PRINTS" id="PR00719">
    <property type="entry name" value="LMWPTPASE"/>
</dbReference>
<keyword evidence="8" id="KW-1185">Reference proteome</keyword>
<reference evidence="7" key="2">
    <citation type="submission" date="2020-09" db="EMBL/GenBank/DDBJ databases">
        <authorList>
            <person name="Sun Q."/>
            <person name="Kim S."/>
        </authorList>
    </citation>
    <scope>NUCLEOTIDE SEQUENCE</scope>
    <source>
        <strain evidence="7">KCTC 12711</strain>
    </source>
</reference>
<dbReference type="SUPFAM" id="SSF52788">
    <property type="entry name" value="Phosphotyrosine protein phosphatases I"/>
    <property type="match status" value="1"/>
</dbReference>
<evidence type="ECO:0000256" key="3">
    <source>
        <dbReference type="ARBA" id="ARBA00022801"/>
    </source>
</evidence>
<evidence type="ECO:0000313" key="7">
    <source>
        <dbReference type="EMBL" id="GHA15521.1"/>
    </source>
</evidence>
<dbReference type="Proteomes" id="UP000614811">
    <property type="component" value="Unassembled WGS sequence"/>
</dbReference>
<organism evidence="7 8">
    <name type="scientific">Arenicella chitinivorans</name>
    <dbReference type="NCBI Taxonomy" id="1329800"/>
    <lineage>
        <taxon>Bacteria</taxon>
        <taxon>Pseudomonadati</taxon>
        <taxon>Pseudomonadota</taxon>
        <taxon>Gammaproteobacteria</taxon>
        <taxon>Arenicellales</taxon>
        <taxon>Arenicellaceae</taxon>
        <taxon>Arenicella</taxon>
    </lineage>
</organism>
<dbReference type="EC" id="3.1.3.48" evidence="2"/>
<keyword evidence="4" id="KW-0904">Protein phosphatase</keyword>
<sequence>MKTKVLFVCMGNICRSPTAHGVMQHKVEARALGNRIEIDSAGTHAYHVGEQSDPRSRSTAARKGIDMDFIRARKISILDYDEYDYILAMDADNLDLIQYYAPKNYHAKVSLFLAYANQAGTVDEHEVPDPYYGGEAGFEHVFSLVDRGCDALIEHILSA</sequence>
<evidence type="ECO:0000256" key="2">
    <source>
        <dbReference type="ARBA" id="ARBA00013064"/>
    </source>
</evidence>
<comment type="caution">
    <text evidence="7">The sequence shown here is derived from an EMBL/GenBank/DDBJ whole genome shotgun (WGS) entry which is preliminary data.</text>
</comment>
<accession>A0A918RWR7</accession>
<dbReference type="CDD" id="cd16343">
    <property type="entry name" value="LMWPTP"/>
    <property type="match status" value="1"/>
</dbReference>
<dbReference type="InterPro" id="IPR036196">
    <property type="entry name" value="Ptyr_pPase_sf"/>
</dbReference>
<dbReference type="InterPro" id="IPR017867">
    <property type="entry name" value="Tyr_phospatase_low_mol_wt"/>
</dbReference>
<proteinExistence type="inferred from homology"/>
<name>A0A918RWR7_9GAMM</name>
<reference evidence="7" key="1">
    <citation type="journal article" date="2014" name="Int. J. Syst. Evol. Microbiol.">
        <title>Complete genome sequence of Corynebacterium casei LMG S-19264T (=DSM 44701T), isolated from a smear-ripened cheese.</title>
        <authorList>
            <consortium name="US DOE Joint Genome Institute (JGI-PGF)"/>
            <person name="Walter F."/>
            <person name="Albersmeier A."/>
            <person name="Kalinowski J."/>
            <person name="Ruckert C."/>
        </authorList>
    </citation>
    <scope>NUCLEOTIDE SEQUENCE</scope>
    <source>
        <strain evidence="7">KCTC 12711</strain>
    </source>
</reference>
<feature type="active site" evidence="5">
    <location>
        <position position="15"/>
    </location>
</feature>
<dbReference type="PANTHER" id="PTHR11717:SF7">
    <property type="entry name" value="LOW MOLECULAR WEIGHT PHOSPHOTYROSINE PROTEIN PHOSPHATASE"/>
    <property type="match status" value="1"/>
</dbReference>
<gene>
    <name evidence="7" type="primary">ptpA</name>
    <name evidence="7" type="ORF">GCM10008090_26360</name>
</gene>
<evidence type="ECO:0000313" key="8">
    <source>
        <dbReference type="Proteomes" id="UP000614811"/>
    </source>
</evidence>
<dbReference type="InterPro" id="IPR050438">
    <property type="entry name" value="LMW_PTPase"/>
</dbReference>
<dbReference type="AlphaFoldDB" id="A0A918RWR7"/>
<dbReference type="RefSeq" id="WP_189402052.1">
    <property type="nucleotide sequence ID" value="NZ_BMXA01000005.1"/>
</dbReference>
<dbReference type="SMART" id="SM00226">
    <property type="entry name" value="LMWPc"/>
    <property type="match status" value="1"/>
</dbReference>
<dbReference type="EMBL" id="BMXA01000005">
    <property type="protein sequence ID" value="GHA15521.1"/>
    <property type="molecule type" value="Genomic_DNA"/>
</dbReference>
<dbReference type="PANTHER" id="PTHR11717">
    <property type="entry name" value="LOW MOLECULAR WEIGHT PROTEIN TYROSINE PHOSPHATASE"/>
    <property type="match status" value="1"/>
</dbReference>
<evidence type="ECO:0000256" key="4">
    <source>
        <dbReference type="ARBA" id="ARBA00022912"/>
    </source>
</evidence>
<keyword evidence="3" id="KW-0378">Hydrolase</keyword>
<dbReference type="GO" id="GO:0004725">
    <property type="term" value="F:protein tyrosine phosphatase activity"/>
    <property type="evidence" value="ECO:0007669"/>
    <property type="project" value="UniProtKB-EC"/>
</dbReference>
<evidence type="ECO:0000259" key="6">
    <source>
        <dbReference type="SMART" id="SM00226"/>
    </source>
</evidence>
<feature type="active site" description="Proton donor" evidence="5">
    <location>
        <position position="129"/>
    </location>
</feature>
<evidence type="ECO:0000256" key="5">
    <source>
        <dbReference type="PIRSR" id="PIRSR617867-1"/>
    </source>
</evidence>
<evidence type="ECO:0000256" key="1">
    <source>
        <dbReference type="ARBA" id="ARBA00011063"/>
    </source>
</evidence>
<dbReference type="Gene3D" id="3.40.50.2300">
    <property type="match status" value="1"/>
</dbReference>
<protein>
    <recommendedName>
        <fullName evidence="2">protein-tyrosine-phosphatase</fullName>
        <ecNumber evidence="2">3.1.3.48</ecNumber>
    </recommendedName>
</protein>
<dbReference type="Pfam" id="PF01451">
    <property type="entry name" value="LMWPc"/>
    <property type="match status" value="1"/>
</dbReference>
<comment type="similarity">
    <text evidence="1">Belongs to the low molecular weight phosphotyrosine protein phosphatase family.</text>
</comment>